<feature type="compositionally biased region" description="Polar residues" evidence="1">
    <location>
        <begin position="669"/>
        <end position="683"/>
    </location>
</feature>
<protein>
    <submittedName>
        <fullName evidence="2">Uncharacterized protein</fullName>
    </submittedName>
</protein>
<sequence length="900" mass="99068">MSKRKITAGGYEDSGDDSELEPAIPKSSVKKVKPDSLVLPRSSAPNSEQSNFPPPFGRSSSFSSRVDYFPTVLGQAGSLRGASVSAPMTAKALAPGTGQHPISFKGDSFYREQEGPYTPTNNPPPVDTQGKKPVLKLCTDNLSTQSVNPRPTIVIERRFDEVITKFEECQQSWDQQHQQTQEKLTMLLDAVQLLTPTNLSPAHGPGSGTATPAVHLTLESLVTLGEVVPWRYNHLSNPPPPPGFLDLVTRACNSNTPRREFEGATDLSIKVSQSKLLVQVCTYRTKNHVRMAYTSSVGVKRIKDVRAHFEDQDGTPDTLPEHFVDPETRYGQPCPHNVAPLVRQIDWVPTWLQRCKGTIPNDQSELSLVLRSLTDEEWVGYLHSGPFKSAQQAWRNLGKTDEELQVMQTYQIMYHKTERKAFMRVGYIHSIPALRGRQYAFLCNRGYMSEEEEENGVIVVKRPTHRSSWINNLYDAISTSETRKQLKSRPGFTVKPREIRLIDARIPRLEGSNDKKKSAVQIALCAIPKRWKQQNSIEFSKATHLVDICNLYDAILTSETRKQLKSRPGSTVKPRVIRFIDAPIPQLEGNNDKKKTTVQIPICAISKGWKQQNSIELSKAAHLIDARFKFKPDISDFLARNPIVSDGELAGSSIKVEKANQLIDKASDTNDSISSPGSEVNEQSQDEGGDYVGGAQTEVLIDVPVPVTPPPSLSIASAEASIVPQGHNTTRIPIDPQLPGAYNSYSDVVTTPIQANTLEVHTFEPARSNASVLVQEPPDLGDIITANPTYAEYPPPAPPMLPPPPLQPAVETDQLLITGKNGEQRKAPQRSVGPAKKADPKSNTGVEATQSFESYTGIGPAAHTELHAGGTSFVEPQAPVKRGRGRPRGSKNRPKLIAED</sequence>
<evidence type="ECO:0000313" key="3">
    <source>
        <dbReference type="Proteomes" id="UP000663850"/>
    </source>
</evidence>
<dbReference type="EMBL" id="CAJMWZ010005565">
    <property type="protein sequence ID" value="CAE6508029.1"/>
    <property type="molecule type" value="Genomic_DNA"/>
</dbReference>
<dbReference type="Proteomes" id="UP000663850">
    <property type="component" value="Unassembled WGS sequence"/>
</dbReference>
<feature type="compositionally biased region" description="Polar residues" evidence="1">
    <location>
        <begin position="841"/>
        <end position="854"/>
    </location>
</feature>
<feature type="region of interest" description="Disordered" evidence="1">
    <location>
        <begin position="665"/>
        <end position="692"/>
    </location>
</feature>
<evidence type="ECO:0000256" key="1">
    <source>
        <dbReference type="SAM" id="MobiDB-lite"/>
    </source>
</evidence>
<feature type="compositionally biased region" description="Basic residues" evidence="1">
    <location>
        <begin position="881"/>
        <end position="894"/>
    </location>
</feature>
<reference evidence="2" key="1">
    <citation type="submission" date="2021-01" db="EMBL/GenBank/DDBJ databases">
        <authorList>
            <person name="Kaushik A."/>
        </authorList>
    </citation>
    <scope>NUCLEOTIDE SEQUENCE</scope>
    <source>
        <strain evidence="2">Type strain: AG8-Rh-89/</strain>
    </source>
</reference>
<organism evidence="2 3">
    <name type="scientific">Rhizoctonia solani</name>
    <dbReference type="NCBI Taxonomy" id="456999"/>
    <lineage>
        <taxon>Eukaryota</taxon>
        <taxon>Fungi</taxon>
        <taxon>Dikarya</taxon>
        <taxon>Basidiomycota</taxon>
        <taxon>Agaricomycotina</taxon>
        <taxon>Agaricomycetes</taxon>
        <taxon>Cantharellales</taxon>
        <taxon>Ceratobasidiaceae</taxon>
        <taxon>Rhizoctonia</taxon>
    </lineage>
</organism>
<dbReference type="AlphaFoldDB" id="A0A8H3D0A3"/>
<proteinExistence type="predicted"/>
<feature type="region of interest" description="Disordered" evidence="1">
    <location>
        <begin position="93"/>
        <end position="128"/>
    </location>
</feature>
<accession>A0A8H3D0A3</accession>
<feature type="region of interest" description="Disordered" evidence="1">
    <location>
        <begin position="1"/>
        <end position="60"/>
    </location>
</feature>
<feature type="region of interest" description="Disordered" evidence="1">
    <location>
        <begin position="821"/>
        <end position="900"/>
    </location>
</feature>
<gene>
    <name evidence="2" type="ORF">RDB_LOCUS103508</name>
</gene>
<evidence type="ECO:0000313" key="2">
    <source>
        <dbReference type="EMBL" id="CAE6508029.1"/>
    </source>
</evidence>
<name>A0A8H3D0A3_9AGAM</name>
<comment type="caution">
    <text evidence="2">The sequence shown here is derived from an EMBL/GenBank/DDBJ whole genome shotgun (WGS) entry which is preliminary data.</text>
</comment>